<sequence length="49" mass="5685">MDRIENLLDTGGRYLSPSDRQFVSTLLSELEQFQYQAPKDRALMFHPLG</sequence>
<evidence type="ECO:0000313" key="1">
    <source>
        <dbReference type="Ensembl" id="ENSCSAVP00000009311.1"/>
    </source>
</evidence>
<dbReference type="InParanoid" id="H2YVF1"/>
<accession>H2YVF1</accession>
<reference evidence="1" key="3">
    <citation type="submission" date="2025-09" db="UniProtKB">
        <authorList>
            <consortium name="Ensembl"/>
        </authorList>
    </citation>
    <scope>IDENTIFICATION</scope>
</reference>
<keyword evidence="2" id="KW-1185">Reference proteome</keyword>
<dbReference type="AlphaFoldDB" id="H2YVF1"/>
<dbReference type="Proteomes" id="UP000007875">
    <property type="component" value="Unassembled WGS sequence"/>
</dbReference>
<reference evidence="1" key="2">
    <citation type="submission" date="2025-08" db="UniProtKB">
        <authorList>
            <consortium name="Ensembl"/>
        </authorList>
    </citation>
    <scope>IDENTIFICATION</scope>
</reference>
<protein>
    <submittedName>
        <fullName evidence="1">Uncharacterized protein</fullName>
    </submittedName>
</protein>
<evidence type="ECO:0000313" key="2">
    <source>
        <dbReference type="Proteomes" id="UP000007875"/>
    </source>
</evidence>
<dbReference type="HOGENOM" id="CLU_3146875_0_0_1"/>
<name>H2YVF1_CIOSA</name>
<proteinExistence type="predicted"/>
<reference evidence="2" key="1">
    <citation type="submission" date="2003-08" db="EMBL/GenBank/DDBJ databases">
        <authorList>
            <person name="Birren B."/>
            <person name="Nusbaum C."/>
            <person name="Abebe A."/>
            <person name="Abouelleil A."/>
            <person name="Adekoya E."/>
            <person name="Ait-zahra M."/>
            <person name="Allen N."/>
            <person name="Allen T."/>
            <person name="An P."/>
            <person name="Anderson M."/>
            <person name="Anderson S."/>
            <person name="Arachchi H."/>
            <person name="Armbruster J."/>
            <person name="Bachantsang P."/>
            <person name="Baldwin J."/>
            <person name="Barry A."/>
            <person name="Bayul T."/>
            <person name="Blitshsteyn B."/>
            <person name="Bloom T."/>
            <person name="Blye J."/>
            <person name="Boguslavskiy L."/>
            <person name="Borowsky M."/>
            <person name="Boukhgalter B."/>
            <person name="Brunache A."/>
            <person name="Butler J."/>
            <person name="Calixte N."/>
            <person name="Calvo S."/>
            <person name="Camarata J."/>
            <person name="Campo K."/>
            <person name="Chang J."/>
            <person name="Cheshatsang Y."/>
            <person name="Citroen M."/>
            <person name="Collymore A."/>
            <person name="Considine T."/>
            <person name="Cook A."/>
            <person name="Cooke P."/>
            <person name="Corum B."/>
            <person name="Cuomo C."/>
            <person name="David R."/>
            <person name="Dawoe T."/>
            <person name="Degray S."/>
            <person name="Dodge S."/>
            <person name="Dooley K."/>
            <person name="Dorje P."/>
            <person name="Dorjee K."/>
            <person name="Dorris L."/>
            <person name="Duffey N."/>
            <person name="Dupes A."/>
            <person name="Elkins T."/>
            <person name="Engels R."/>
            <person name="Erickson J."/>
            <person name="Farina A."/>
            <person name="Faro S."/>
            <person name="Ferreira P."/>
            <person name="Fischer H."/>
            <person name="Fitzgerald M."/>
            <person name="Foley K."/>
            <person name="Gage D."/>
            <person name="Galagan J."/>
            <person name="Gearin G."/>
            <person name="Gnerre S."/>
            <person name="Gnirke A."/>
            <person name="Goyette A."/>
            <person name="Graham J."/>
            <person name="Grandbois E."/>
            <person name="Gyaltsen K."/>
            <person name="Hafez N."/>
            <person name="Hagopian D."/>
            <person name="Hagos B."/>
            <person name="Hall J."/>
            <person name="Hatcher B."/>
            <person name="Heller A."/>
            <person name="Higgins H."/>
            <person name="Honan T."/>
            <person name="Horn A."/>
            <person name="Houde N."/>
            <person name="Hughes L."/>
            <person name="Hulme W."/>
            <person name="Husby E."/>
            <person name="Iliev I."/>
            <person name="Jaffe D."/>
            <person name="Jones C."/>
            <person name="Kamal M."/>
            <person name="Kamat A."/>
            <person name="Kamvysselis M."/>
            <person name="Karlsson E."/>
            <person name="Kells C."/>
            <person name="Kieu A."/>
            <person name="Kisner P."/>
            <person name="Kodira C."/>
            <person name="Kulbokas E."/>
            <person name="Labutti K."/>
            <person name="Lama D."/>
            <person name="Landers T."/>
            <person name="Leger J."/>
            <person name="Levine S."/>
            <person name="Lewis D."/>
            <person name="Lewis T."/>
            <person name="Lindblad-toh K."/>
            <person name="Liu X."/>
            <person name="Lokyitsang T."/>
            <person name="Lokyitsang Y."/>
            <person name="Lucien O."/>
            <person name="Lui A."/>
            <person name="Ma L.J."/>
            <person name="Mabbitt R."/>
            <person name="Macdonald J."/>
            <person name="Maclean C."/>
            <person name="Major J."/>
            <person name="Manning J."/>
            <person name="Marabella R."/>
            <person name="Maru K."/>
            <person name="Matthews C."/>
            <person name="Mauceli E."/>
            <person name="Mccarthy M."/>
            <person name="Mcdonough S."/>
            <person name="Mcghee T."/>
            <person name="Meldrim J."/>
            <person name="Meneus L."/>
            <person name="Mesirov J."/>
            <person name="Mihalev A."/>
            <person name="Mihova T."/>
            <person name="Mikkelsen T."/>
            <person name="Mlenga V."/>
            <person name="Moru K."/>
            <person name="Mozes J."/>
            <person name="Mulrain L."/>
            <person name="Munson G."/>
            <person name="Naylor J."/>
            <person name="Newes C."/>
            <person name="Nguyen C."/>
            <person name="Nguyen N."/>
            <person name="Nguyen T."/>
            <person name="Nicol R."/>
            <person name="Nielsen C."/>
            <person name="Nizzari M."/>
            <person name="Norbu C."/>
            <person name="Norbu N."/>
            <person name="O'donnell P."/>
            <person name="Okoawo O."/>
            <person name="O'leary S."/>
            <person name="Omotosho B."/>
            <person name="O'neill K."/>
            <person name="Osman S."/>
            <person name="Parker S."/>
            <person name="Perrin D."/>
            <person name="Phunkhang P."/>
            <person name="Piqani B."/>
            <person name="Purcell S."/>
            <person name="Rachupka T."/>
            <person name="Ramasamy U."/>
            <person name="Rameau R."/>
            <person name="Ray V."/>
            <person name="Raymond C."/>
            <person name="Retta R."/>
            <person name="Richardson S."/>
            <person name="Rise C."/>
            <person name="Rodriguez J."/>
            <person name="Rogers J."/>
            <person name="Rogov P."/>
            <person name="Rutman M."/>
            <person name="Schupbach R."/>
            <person name="Seaman C."/>
            <person name="Settipalli S."/>
            <person name="Sharpe T."/>
            <person name="Sheridan J."/>
            <person name="Sherpa N."/>
            <person name="Shi J."/>
            <person name="Smirnov S."/>
            <person name="Smith C."/>
            <person name="Sougnez C."/>
            <person name="Spencer B."/>
            <person name="Stalker J."/>
            <person name="Stange-thomann N."/>
            <person name="Stavropoulos S."/>
            <person name="Stetson K."/>
            <person name="Stone C."/>
            <person name="Stone S."/>
            <person name="Stubbs M."/>
            <person name="Talamas J."/>
            <person name="Tchuinga P."/>
            <person name="Tenzing P."/>
            <person name="Tesfaye S."/>
            <person name="Theodore J."/>
            <person name="Thoulutsang Y."/>
            <person name="Topham K."/>
            <person name="Towey S."/>
            <person name="Tsamla T."/>
            <person name="Tsomo N."/>
            <person name="Vallee D."/>
            <person name="Vassiliev H."/>
            <person name="Venkataraman V."/>
            <person name="Vinson J."/>
            <person name="Vo A."/>
            <person name="Wade C."/>
            <person name="Wang S."/>
            <person name="Wangchuk T."/>
            <person name="Wangdi T."/>
            <person name="Whittaker C."/>
            <person name="Wilkinson J."/>
            <person name="Wu Y."/>
            <person name="Wyman D."/>
            <person name="Yadav S."/>
            <person name="Yang S."/>
            <person name="Yang X."/>
            <person name="Yeager S."/>
            <person name="Yee E."/>
            <person name="Young G."/>
            <person name="Zainoun J."/>
            <person name="Zembeck L."/>
            <person name="Zimmer A."/>
            <person name="Zody M."/>
            <person name="Lander E."/>
        </authorList>
    </citation>
    <scope>NUCLEOTIDE SEQUENCE [LARGE SCALE GENOMIC DNA]</scope>
</reference>
<dbReference type="Ensembl" id="ENSCSAVT00000009428.1">
    <property type="protein sequence ID" value="ENSCSAVP00000009311.1"/>
    <property type="gene ID" value="ENSCSAVG00000005487.1"/>
</dbReference>
<organism evidence="1 2">
    <name type="scientific">Ciona savignyi</name>
    <name type="common">Pacific transparent sea squirt</name>
    <dbReference type="NCBI Taxonomy" id="51511"/>
    <lineage>
        <taxon>Eukaryota</taxon>
        <taxon>Metazoa</taxon>
        <taxon>Chordata</taxon>
        <taxon>Tunicata</taxon>
        <taxon>Ascidiacea</taxon>
        <taxon>Phlebobranchia</taxon>
        <taxon>Cionidae</taxon>
        <taxon>Ciona</taxon>
    </lineage>
</organism>